<dbReference type="InterPro" id="IPR059000">
    <property type="entry name" value="ATPase_P-type_domA"/>
</dbReference>
<dbReference type="OrthoDB" id="9814270at2"/>
<evidence type="ECO:0000259" key="11">
    <source>
        <dbReference type="Pfam" id="PF00122"/>
    </source>
</evidence>
<dbReference type="InterPro" id="IPR023299">
    <property type="entry name" value="ATPase_P-typ_cyto_dom_N"/>
</dbReference>
<dbReference type="InterPro" id="IPR023298">
    <property type="entry name" value="ATPase_P-typ_TM_dom_sf"/>
</dbReference>
<evidence type="ECO:0000256" key="2">
    <source>
        <dbReference type="ARBA" id="ARBA00006024"/>
    </source>
</evidence>
<dbReference type="GO" id="GO:0005886">
    <property type="term" value="C:plasma membrane"/>
    <property type="evidence" value="ECO:0007669"/>
    <property type="project" value="UniProtKB-SubCell"/>
</dbReference>
<reference evidence="13 15" key="2">
    <citation type="submission" date="2018-06" db="EMBL/GenBank/DDBJ databases">
        <authorList>
            <consortium name="Pathogen Informatics"/>
            <person name="Doyle S."/>
        </authorList>
    </citation>
    <scope>NUCLEOTIDE SEQUENCE [LARGE SCALE GENOMIC DNA]</scope>
    <source>
        <strain evidence="13 15">NCTC11991</strain>
    </source>
</reference>
<reference evidence="12 14" key="1">
    <citation type="submission" date="2015-11" db="EMBL/GenBank/DDBJ databases">
        <title>Genomic analysis of 38 Legionella species identifies large and diverse effector repertoires.</title>
        <authorList>
            <person name="Burstein D."/>
            <person name="Amaro F."/>
            <person name="Zusman T."/>
            <person name="Lifshitz Z."/>
            <person name="Cohen O."/>
            <person name="Gilbert J.A."/>
            <person name="Pupko T."/>
            <person name="Shuman H.A."/>
            <person name="Segal G."/>
        </authorList>
    </citation>
    <scope>NUCLEOTIDE SEQUENCE [LARGE SCALE GENOMIC DNA]</scope>
    <source>
        <strain evidence="12 14">SC-18-C9</strain>
    </source>
</reference>
<dbReference type="PANTHER" id="PTHR48085">
    <property type="entry name" value="CADMIUM/ZINC-TRANSPORTING ATPASE HMA2-RELATED"/>
    <property type="match status" value="1"/>
</dbReference>
<feature type="transmembrane region" description="Helical" evidence="10">
    <location>
        <begin position="263"/>
        <end position="288"/>
    </location>
</feature>
<dbReference type="GO" id="GO:0005524">
    <property type="term" value="F:ATP binding"/>
    <property type="evidence" value="ECO:0007669"/>
    <property type="project" value="UniProtKB-UniRule"/>
</dbReference>
<dbReference type="PROSITE" id="PS00154">
    <property type="entry name" value="ATPASE_E1_E2"/>
    <property type="match status" value="1"/>
</dbReference>
<evidence type="ECO:0000256" key="7">
    <source>
        <dbReference type="ARBA" id="ARBA00023136"/>
    </source>
</evidence>
<dbReference type="Pfam" id="PF00122">
    <property type="entry name" value="E1-E2_ATPase"/>
    <property type="match status" value="1"/>
</dbReference>
<evidence type="ECO:0000256" key="8">
    <source>
        <dbReference type="ARBA" id="ARBA00039097"/>
    </source>
</evidence>
<dbReference type="InterPro" id="IPR018303">
    <property type="entry name" value="ATPase_P-typ_P_site"/>
</dbReference>
<accession>A0A378PGI3</accession>
<feature type="transmembrane region" description="Helical" evidence="10">
    <location>
        <begin position="77"/>
        <end position="104"/>
    </location>
</feature>
<proteinExistence type="inferred from homology"/>
<dbReference type="InterPro" id="IPR027256">
    <property type="entry name" value="P-typ_ATPase_IB"/>
</dbReference>
<comment type="similarity">
    <text evidence="2 10">Belongs to the cation transport ATPase (P-type) (TC 3.A.3) family. Type IB subfamily.</text>
</comment>
<keyword evidence="10" id="KW-0547">Nucleotide-binding</keyword>
<sequence length="633" mass="68266">MNQEHNDHSHIFTLVEGLRIGFVFISLLLSWTPLGTQFVPFKYIGFIAALIGGYPIFKEAFSSLSERKMTMELSMTIALLAALAIGEVFTALVIILFVLIAEVLEGLTIERGRRAIKSLLDFMPKEAFIRHQNGESKKNIEEIKAGDTIIVKPGSRIPIDGTVIRGLTFVDQSAITGESMPVEKIAGSEVYAGSINQSGAIDVETKRVGKDTAFGKIIQAVEAAEKSRAPIQKTADRLAGYLVYFAIGAALLTYFLTHDIRSTISVIIVAGACGVAAGTPLAILGAIGRAAGKGVIIKGGLYIEVLSKVDTVVFDKTGTLTYGAPSVVAVCPMPGITEQAVLEAAAIAERLSEHSIARAILQKASEQDLDIIEPEHFDYKPGKGIICWANQEKIIVGNLALFQEEQINISDVKPGPNYLSEVFVARNNQLLGVIRIADIIRKEAREAISEIKRMGLNTILLTGDTLTIAQEIGKQLGVAKVEAELLPEQKAIRIREFMLAKAKIAMVGDGINDAPALIEANVGIAMGTGTDVARESADIVLLGNDLFKFVETKFVETVGIARRCYKIIMANFAGTLLVDTVGILLAAFGFLNPPLAAFIHVSSELIFIMNSARLLPNVIINRKEQKGIVNNTI</sequence>
<dbReference type="SFLD" id="SFLDG00002">
    <property type="entry name" value="C1.7:_P-type_atpase_like"/>
    <property type="match status" value="1"/>
</dbReference>
<keyword evidence="4 10" id="KW-0479">Metal-binding</keyword>
<evidence type="ECO:0000313" key="12">
    <source>
        <dbReference type="EMBL" id="KTD70651.1"/>
    </source>
</evidence>
<keyword evidence="10" id="KW-1003">Cell membrane</keyword>
<dbReference type="FunFam" id="2.70.150.10:FF:000002">
    <property type="entry name" value="Copper-transporting ATPase 1, putative"/>
    <property type="match status" value="1"/>
</dbReference>
<feature type="domain" description="P-type ATPase A" evidence="11">
    <location>
        <begin position="124"/>
        <end position="222"/>
    </location>
</feature>
<dbReference type="InterPro" id="IPR001757">
    <property type="entry name" value="P_typ_ATPase"/>
</dbReference>
<protein>
    <recommendedName>
        <fullName evidence="8">P-type Zn(2+) transporter</fullName>
        <ecNumber evidence="8">7.2.2.12</ecNumber>
    </recommendedName>
</protein>
<dbReference type="CDD" id="cd02079">
    <property type="entry name" value="P-type_ATPase_HM"/>
    <property type="match status" value="1"/>
</dbReference>
<evidence type="ECO:0000256" key="10">
    <source>
        <dbReference type="RuleBase" id="RU362081"/>
    </source>
</evidence>
<dbReference type="PRINTS" id="PR00119">
    <property type="entry name" value="CATATPASE"/>
</dbReference>
<keyword evidence="7 10" id="KW-0472">Membrane</keyword>
<dbReference type="Pfam" id="PF00702">
    <property type="entry name" value="Hydrolase"/>
    <property type="match status" value="1"/>
</dbReference>
<dbReference type="SFLD" id="SFLDS00003">
    <property type="entry name" value="Haloacid_Dehalogenase"/>
    <property type="match status" value="1"/>
</dbReference>
<dbReference type="EC" id="7.2.2.12" evidence="8"/>
<dbReference type="InterPro" id="IPR044492">
    <property type="entry name" value="P_typ_ATPase_HD_dom"/>
</dbReference>
<evidence type="ECO:0000256" key="3">
    <source>
        <dbReference type="ARBA" id="ARBA00022692"/>
    </source>
</evidence>
<dbReference type="Proteomes" id="UP000255110">
    <property type="component" value="Unassembled WGS sequence"/>
</dbReference>
<dbReference type="Gene3D" id="3.40.50.1000">
    <property type="entry name" value="HAD superfamily/HAD-like"/>
    <property type="match status" value="1"/>
</dbReference>
<dbReference type="NCBIfam" id="TIGR01525">
    <property type="entry name" value="ATPase-IB_hvy"/>
    <property type="match status" value="1"/>
</dbReference>
<dbReference type="Gene3D" id="2.70.150.10">
    <property type="entry name" value="Calcium-transporting ATPase, cytoplasmic transduction domain A"/>
    <property type="match status" value="1"/>
</dbReference>
<feature type="transmembrane region" description="Helical" evidence="10">
    <location>
        <begin position="38"/>
        <end position="57"/>
    </location>
</feature>
<keyword evidence="3 10" id="KW-0812">Transmembrane</keyword>
<feature type="transmembrane region" description="Helical" evidence="10">
    <location>
        <begin position="12"/>
        <end position="31"/>
    </location>
</feature>
<dbReference type="SUPFAM" id="SSF56784">
    <property type="entry name" value="HAD-like"/>
    <property type="match status" value="1"/>
</dbReference>
<evidence type="ECO:0000256" key="5">
    <source>
        <dbReference type="ARBA" id="ARBA00022967"/>
    </source>
</evidence>
<dbReference type="GO" id="GO:0016887">
    <property type="term" value="F:ATP hydrolysis activity"/>
    <property type="evidence" value="ECO:0007669"/>
    <property type="project" value="InterPro"/>
</dbReference>
<comment type="subcellular location">
    <subcellularLocation>
        <location evidence="10">Cell membrane</location>
    </subcellularLocation>
    <subcellularLocation>
        <location evidence="1">Membrane</location>
    </subcellularLocation>
</comment>
<dbReference type="PRINTS" id="PR00941">
    <property type="entry name" value="CDATPASE"/>
</dbReference>
<dbReference type="STRING" id="460.Lstg_3136"/>
<evidence type="ECO:0000256" key="1">
    <source>
        <dbReference type="ARBA" id="ARBA00004370"/>
    </source>
</evidence>
<dbReference type="PANTHER" id="PTHR48085:SF5">
    <property type="entry name" value="CADMIUM_ZINC-TRANSPORTING ATPASE HMA4-RELATED"/>
    <property type="match status" value="1"/>
</dbReference>
<comment type="catalytic activity">
    <reaction evidence="9">
        <text>Zn(2+)(in) + ATP + H2O = Zn(2+)(out) + ADP + phosphate + H(+)</text>
        <dbReference type="Rhea" id="RHEA:20621"/>
        <dbReference type="ChEBI" id="CHEBI:15377"/>
        <dbReference type="ChEBI" id="CHEBI:15378"/>
        <dbReference type="ChEBI" id="CHEBI:29105"/>
        <dbReference type="ChEBI" id="CHEBI:30616"/>
        <dbReference type="ChEBI" id="CHEBI:43474"/>
        <dbReference type="ChEBI" id="CHEBI:456216"/>
        <dbReference type="EC" id="7.2.2.12"/>
    </reaction>
</comment>
<dbReference type="Proteomes" id="UP000054820">
    <property type="component" value="Unassembled WGS sequence"/>
</dbReference>
<feature type="transmembrane region" description="Helical" evidence="10">
    <location>
        <begin position="238"/>
        <end position="257"/>
    </location>
</feature>
<dbReference type="InterPro" id="IPR008250">
    <property type="entry name" value="ATPase_P-typ_transduc_dom_A_sf"/>
</dbReference>
<dbReference type="GO" id="GO:0016463">
    <property type="term" value="F:P-type zinc transporter activity"/>
    <property type="evidence" value="ECO:0007669"/>
    <property type="project" value="UniProtKB-EC"/>
</dbReference>
<keyword evidence="13" id="KW-0378">Hydrolase</keyword>
<dbReference type="AlphaFoldDB" id="A0A378PGI3"/>
<evidence type="ECO:0000313" key="13">
    <source>
        <dbReference type="EMBL" id="STY85822.1"/>
    </source>
</evidence>
<keyword evidence="14" id="KW-1185">Reference proteome</keyword>
<gene>
    <name evidence="13" type="primary">cadA_3</name>
    <name evidence="12" type="ORF">Lstg_3136</name>
    <name evidence="13" type="ORF">NCTC11991_03342</name>
</gene>
<evidence type="ECO:0000256" key="9">
    <source>
        <dbReference type="ARBA" id="ARBA00047308"/>
    </source>
</evidence>
<dbReference type="NCBIfam" id="TIGR01512">
    <property type="entry name" value="ATPase-IB2_Cd"/>
    <property type="match status" value="1"/>
</dbReference>
<dbReference type="EMBL" id="UGOY01000002">
    <property type="protein sequence ID" value="STY85822.1"/>
    <property type="molecule type" value="Genomic_DNA"/>
</dbReference>
<organism evidence="13 15">
    <name type="scientific">Legionella steigerwaltii</name>
    <dbReference type="NCBI Taxonomy" id="460"/>
    <lineage>
        <taxon>Bacteria</taxon>
        <taxon>Pseudomonadati</taxon>
        <taxon>Pseudomonadota</taxon>
        <taxon>Gammaproteobacteria</taxon>
        <taxon>Legionellales</taxon>
        <taxon>Legionellaceae</taxon>
        <taxon>Legionella</taxon>
    </lineage>
</organism>
<name>A0A378PGI3_9GAMM</name>
<keyword evidence="10" id="KW-0067">ATP-binding</keyword>
<evidence type="ECO:0000313" key="14">
    <source>
        <dbReference type="Proteomes" id="UP000054820"/>
    </source>
</evidence>
<dbReference type="RefSeq" id="WP_058478586.1">
    <property type="nucleotide sequence ID" value="NZ_CAAAIO010000006.1"/>
</dbReference>
<dbReference type="InterPro" id="IPR023214">
    <property type="entry name" value="HAD_sf"/>
</dbReference>
<keyword evidence="5" id="KW-1278">Translocase</keyword>
<dbReference type="InterPro" id="IPR051014">
    <property type="entry name" value="Cation_Transport_ATPase_IB"/>
</dbReference>
<dbReference type="SUPFAM" id="SSF81665">
    <property type="entry name" value="Calcium ATPase, transmembrane domain M"/>
    <property type="match status" value="1"/>
</dbReference>
<evidence type="ECO:0000256" key="4">
    <source>
        <dbReference type="ARBA" id="ARBA00022723"/>
    </source>
</evidence>
<dbReference type="GO" id="GO:0046872">
    <property type="term" value="F:metal ion binding"/>
    <property type="evidence" value="ECO:0007669"/>
    <property type="project" value="UniProtKB-KW"/>
</dbReference>
<dbReference type="Gene3D" id="3.40.1110.10">
    <property type="entry name" value="Calcium-transporting ATPase, cytoplasmic domain N"/>
    <property type="match status" value="1"/>
</dbReference>
<dbReference type="InterPro" id="IPR036412">
    <property type="entry name" value="HAD-like_sf"/>
</dbReference>
<dbReference type="SUPFAM" id="SSF81653">
    <property type="entry name" value="Calcium ATPase, transduction domain A"/>
    <property type="match status" value="1"/>
</dbReference>
<dbReference type="SFLD" id="SFLDF00027">
    <property type="entry name" value="p-type_atpase"/>
    <property type="match status" value="1"/>
</dbReference>
<dbReference type="NCBIfam" id="TIGR01494">
    <property type="entry name" value="ATPase_P-type"/>
    <property type="match status" value="1"/>
</dbReference>
<evidence type="ECO:0000313" key="15">
    <source>
        <dbReference type="Proteomes" id="UP000255110"/>
    </source>
</evidence>
<keyword evidence="6 10" id="KW-1133">Transmembrane helix</keyword>
<dbReference type="EMBL" id="LNYZ01000038">
    <property type="protein sequence ID" value="KTD70651.1"/>
    <property type="molecule type" value="Genomic_DNA"/>
</dbReference>
<feature type="transmembrane region" description="Helical" evidence="10">
    <location>
        <begin position="572"/>
        <end position="591"/>
    </location>
</feature>
<evidence type="ECO:0000256" key="6">
    <source>
        <dbReference type="ARBA" id="ARBA00022989"/>
    </source>
</evidence>